<evidence type="ECO:0000313" key="3">
    <source>
        <dbReference type="Proteomes" id="UP000824469"/>
    </source>
</evidence>
<feature type="non-terminal residue" evidence="2">
    <location>
        <position position="141"/>
    </location>
</feature>
<proteinExistence type="predicted"/>
<dbReference type="AlphaFoldDB" id="A0AA38LPX1"/>
<feature type="compositionally biased region" description="Polar residues" evidence="1">
    <location>
        <begin position="15"/>
        <end position="24"/>
    </location>
</feature>
<organism evidence="2 3">
    <name type="scientific">Taxus chinensis</name>
    <name type="common">Chinese yew</name>
    <name type="synonym">Taxus wallichiana var. chinensis</name>
    <dbReference type="NCBI Taxonomy" id="29808"/>
    <lineage>
        <taxon>Eukaryota</taxon>
        <taxon>Viridiplantae</taxon>
        <taxon>Streptophyta</taxon>
        <taxon>Embryophyta</taxon>
        <taxon>Tracheophyta</taxon>
        <taxon>Spermatophyta</taxon>
        <taxon>Pinopsida</taxon>
        <taxon>Pinidae</taxon>
        <taxon>Conifers II</taxon>
        <taxon>Cupressales</taxon>
        <taxon>Taxaceae</taxon>
        <taxon>Taxus</taxon>
    </lineage>
</organism>
<evidence type="ECO:0000256" key="1">
    <source>
        <dbReference type="SAM" id="MobiDB-lite"/>
    </source>
</evidence>
<gene>
    <name evidence="2" type="ORF">KI387_003702</name>
</gene>
<comment type="caution">
    <text evidence="2">The sequence shown here is derived from an EMBL/GenBank/DDBJ whole genome shotgun (WGS) entry which is preliminary data.</text>
</comment>
<reference evidence="2 3" key="1">
    <citation type="journal article" date="2021" name="Nat. Plants">
        <title>The Taxus genome provides insights into paclitaxel biosynthesis.</title>
        <authorList>
            <person name="Xiong X."/>
            <person name="Gou J."/>
            <person name="Liao Q."/>
            <person name="Li Y."/>
            <person name="Zhou Q."/>
            <person name="Bi G."/>
            <person name="Li C."/>
            <person name="Du R."/>
            <person name="Wang X."/>
            <person name="Sun T."/>
            <person name="Guo L."/>
            <person name="Liang H."/>
            <person name="Lu P."/>
            <person name="Wu Y."/>
            <person name="Zhang Z."/>
            <person name="Ro D.K."/>
            <person name="Shang Y."/>
            <person name="Huang S."/>
            <person name="Yan J."/>
        </authorList>
    </citation>
    <scope>NUCLEOTIDE SEQUENCE [LARGE SCALE GENOMIC DNA]</scope>
    <source>
        <strain evidence="2">Ta-2019</strain>
    </source>
</reference>
<feature type="non-terminal residue" evidence="2">
    <location>
        <position position="1"/>
    </location>
</feature>
<sequence>GTSGCESAKRPPGGPQSNGTSGQKGCTGRERVNQSKEKTKSTNYCAAPIGTFGPRGREGREPLGSADARNFRSGQLGQRDARDAESRESRKPMKVCHVSSPQEGQGSLNRVDRRSLSQTVWDSRAVRTRGTQKSGRPTDES</sequence>
<dbReference type="Proteomes" id="UP000824469">
    <property type="component" value="Unassembled WGS sequence"/>
</dbReference>
<feature type="region of interest" description="Disordered" evidence="1">
    <location>
        <begin position="1"/>
        <end position="141"/>
    </location>
</feature>
<feature type="compositionally biased region" description="Basic and acidic residues" evidence="1">
    <location>
        <begin position="79"/>
        <end position="91"/>
    </location>
</feature>
<dbReference type="EMBL" id="JAHRHJ020000001">
    <property type="protein sequence ID" value="KAH9331594.1"/>
    <property type="molecule type" value="Genomic_DNA"/>
</dbReference>
<keyword evidence="3" id="KW-1185">Reference proteome</keyword>
<name>A0AA38LPX1_TAXCH</name>
<evidence type="ECO:0000313" key="2">
    <source>
        <dbReference type="EMBL" id="KAH9331594.1"/>
    </source>
</evidence>
<feature type="compositionally biased region" description="Basic and acidic residues" evidence="1">
    <location>
        <begin position="27"/>
        <end position="40"/>
    </location>
</feature>
<accession>A0AA38LPX1</accession>
<protein>
    <submittedName>
        <fullName evidence="2">Uncharacterized protein</fullName>
    </submittedName>
</protein>
<feature type="compositionally biased region" description="Polar residues" evidence="1">
    <location>
        <begin position="99"/>
        <end position="108"/>
    </location>
</feature>